<feature type="region of interest" description="Disordered" evidence="1">
    <location>
        <begin position="135"/>
        <end position="181"/>
    </location>
</feature>
<sequence length="328" mass="36590">MARAFVLRFGLSARVYKSTTSPTYTNSTTTHSSSSTCTQFSTCDLEFMDKHPPSSAGSGVPTSGACAAHDIKTVDTKTEDLDKMTATNPACEHVESEFKAESCSQSEGGVSVSDTSEWDIIIPAYERLGLETEPAKRSDEAFQTPDYSPNGPIVPGQPRKPNFSAENELSDSHGHHDTAEDPRLFELRRVFGPRLEQKSLGKIRHLLSTPFMGKEKHELTGSEEVLEAIQEVNTNPPTYTLTETDTSTVDAGDSSKDEGQLSEEELERLRTEALEKRFQELQVQLRQAKLKLKEEEAKLKEAEKAEQEARQKLQRAKAPLWKVRDRKR</sequence>
<feature type="region of interest" description="Disordered" evidence="1">
    <location>
        <begin position="236"/>
        <end position="265"/>
    </location>
</feature>
<proteinExistence type="predicted"/>
<protein>
    <submittedName>
        <fullName evidence="2">Uncharacterized protein</fullName>
    </submittedName>
</protein>
<keyword evidence="3" id="KW-1185">Reference proteome</keyword>
<dbReference type="EMBL" id="KZ805357">
    <property type="protein sequence ID" value="PVI01472.1"/>
    <property type="molecule type" value="Genomic_DNA"/>
</dbReference>
<evidence type="ECO:0000313" key="3">
    <source>
        <dbReference type="Proteomes" id="UP000244855"/>
    </source>
</evidence>
<feature type="compositionally biased region" description="Polar residues" evidence="1">
    <location>
        <begin position="236"/>
        <end position="249"/>
    </location>
</feature>
<reference evidence="2 3" key="1">
    <citation type="journal article" date="2018" name="Sci. Rep.">
        <title>Comparative genomics provides insights into the lifestyle and reveals functional heterogeneity of dark septate endophytic fungi.</title>
        <authorList>
            <person name="Knapp D.G."/>
            <person name="Nemeth J.B."/>
            <person name="Barry K."/>
            <person name="Hainaut M."/>
            <person name="Henrissat B."/>
            <person name="Johnson J."/>
            <person name="Kuo A."/>
            <person name="Lim J.H.P."/>
            <person name="Lipzen A."/>
            <person name="Nolan M."/>
            <person name="Ohm R.A."/>
            <person name="Tamas L."/>
            <person name="Grigoriev I.V."/>
            <person name="Spatafora J.W."/>
            <person name="Nagy L.G."/>
            <person name="Kovacs G.M."/>
        </authorList>
    </citation>
    <scope>NUCLEOTIDE SEQUENCE [LARGE SCALE GENOMIC DNA]</scope>
    <source>
        <strain evidence="2 3">DSE2036</strain>
    </source>
</reference>
<gene>
    <name evidence="2" type="ORF">DM02DRAFT_654493</name>
</gene>
<feature type="compositionally biased region" description="Basic and acidic residues" evidence="1">
    <location>
        <begin position="299"/>
        <end position="311"/>
    </location>
</feature>
<feature type="region of interest" description="Disordered" evidence="1">
    <location>
        <begin position="299"/>
        <end position="328"/>
    </location>
</feature>
<dbReference type="Proteomes" id="UP000244855">
    <property type="component" value="Unassembled WGS sequence"/>
</dbReference>
<evidence type="ECO:0000256" key="1">
    <source>
        <dbReference type="SAM" id="MobiDB-lite"/>
    </source>
</evidence>
<accession>A0A2V1DU50</accession>
<organism evidence="2 3">
    <name type="scientific">Periconia macrospinosa</name>
    <dbReference type="NCBI Taxonomy" id="97972"/>
    <lineage>
        <taxon>Eukaryota</taxon>
        <taxon>Fungi</taxon>
        <taxon>Dikarya</taxon>
        <taxon>Ascomycota</taxon>
        <taxon>Pezizomycotina</taxon>
        <taxon>Dothideomycetes</taxon>
        <taxon>Pleosporomycetidae</taxon>
        <taxon>Pleosporales</taxon>
        <taxon>Massarineae</taxon>
        <taxon>Periconiaceae</taxon>
        <taxon>Periconia</taxon>
    </lineage>
</organism>
<evidence type="ECO:0000313" key="2">
    <source>
        <dbReference type="EMBL" id="PVI01472.1"/>
    </source>
</evidence>
<name>A0A2V1DU50_9PLEO</name>
<feature type="compositionally biased region" description="Basic and acidic residues" evidence="1">
    <location>
        <begin position="170"/>
        <end position="181"/>
    </location>
</feature>
<dbReference type="AlphaFoldDB" id="A0A2V1DU50"/>